<dbReference type="PANTHER" id="PTHR12866">
    <property type="entry name" value="UBIQUITIN-LIKE-CONJUGATING ENZYME ATG3"/>
    <property type="match status" value="1"/>
</dbReference>
<evidence type="ECO:0000256" key="2">
    <source>
        <dbReference type="ARBA" id="ARBA00007683"/>
    </source>
</evidence>
<evidence type="ECO:0000256" key="7">
    <source>
        <dbReference type="ARBA" id="ARBA00022927"/>
    </source>
</evidence>
<dbReference type="GO" id="GO:0000407">
    <property type="term" value="C:phagophore assembly site"/>
    <property type="evidence" value="ECO:0007669"/>
    <property type="project" value="TreeGrafter"/>
</dbReference>
<evidence type="ECO:0000256" key="6">
    <source>
        <dbReference type="ARBA" id="ARBA00022786"/>
    </source>
</evidence>
<dbReference type="OrthoDB" id="1584384at2759"/>
<dbReference type="Proteomes" id="UP000444721">
    <property type="component" value="Unassembled WGS sequence"/>
</dbReference>
<name>A0A6A5C6Y3_NAEFO</name>
<dbReference type="GO" id="GO:0000422">
    <property type="term" value="P:autophagy of mitochondrion"/>
    <property type="evidence" value="ECO:0007669"/>
    <property type="project" value="TreeGrafter"/>
</dbReference>
<dbReference type="VEuPathDB" id="AmoebaDB:NfTy_018170"/>
<keyword evidence="7" id="KW-0653">Protein transport</keyword>
<dbReference type="AlphaFoldDB" id="A0A6A5C6Y3"/>
<dbReference type="GO" id="GO:0015031">
    <property type="term" value="P:protein transport"/>
    <property type="evidence" value="ECO:0007669"/>
    <property type="project" value="UniProtKB-KW"/>
</dbReference>
<keyword evidence="8" id="KW-0072">Autophagy</keyword>
<evidence type="ECO:0000313" key="9">
    <source>
        <dbReference type="EMBL" id="KAF0982622.1"/>
    </source>
</evidence>
<comment type="similarity">
    <text evidence="2">Belongs to the ATG3 family.</text>
</comment>
<dbReference type="EMBL" id="VFQX01000009">
    <property type="protein sequence ID" value="KAF0982622.1"/>
    <property type="molecule type" value="Genomic_DNA"/>
</dbReference>
<dbReference type="Gene3D" id="3.30.1460.50">
    <property type="match status" value="1"/>
</dbReference>
<evidence type="ECO:0000256" key="5">
    <source>
        <dbReference type="ARBA" id="ARBA00022490"/>
    </source>
</evidence>
<dbReference type="Pfam" id="PF03987">
    <property type="entry name" value="Autophagy_act_C"/>
    <property type="match status" value="1"/>
</dbReference>
<protein>
    <recommendedName>
        <fullName evidence="3">Autophagy-related protein 3</fullName>
    </recommendedName>
</protein>
<dbReference type="InterPro" id="IPR007135">
    <property type="entry name" value="Atg3/Atg10"/>
</dbReference>
<gene>
    <name evidence="9" type="ORF">FDP41_011552</name>
</gene>
<organism evidence="9 10">
    <name type="scientific">Naegleria fowleri</name>
    <name type="common">Brain eating amoeba</name>
    <dbReference type="NCBI Taxonomy" id="5763"/>
    <lineage>
        <taxon>Eukaryota</taxon>
        <taxon>Discoba</taxon>
        <taxon>Heterolobosea</taxon>
        <taxon>Tetramitia</taxon>
        <taxon>Eutetramitia</taxon>
        <taxon>Vahlkampfiidae</taxon>
        <taxon>Naegleria</taxon>
    </lineage>
</organism>
<keyword evidence="6" id="KW-0833">Ubl conjugation pathway</keyword>
<dbReference type="VEuPathDB" id="AmoebaDB:NF0028510"/>
<comment type="caution">
    <text evidence="9">The sequence shown here is derived from an EMBL/GenBank/DDBJ whole genome shotgun (WGS) entry which is preliminary data.</text>
</comment>
<dbReference type="VEuPathDB" id="AmoebaDB:FDP41_011552"/>
<accession>A0A6A5C6Y3</accession>
<evidence type="ECO:0000313" key="10">
    <source>
        <dbReference type="Proteomes" id="UP000444721"/>
    </source>
</evidence>
<dbReference type="GO" id="GO:0005829">
    <property type="term" value="C:cytosol"/>
    <property type="evidence" value="ECO:0007669"/>
    <property type="project" value="TreeGrafter"/>
</dbReference>
<evidence type="ECO:0000256" key="3">
    <source>
        <dbReference type="ARBA" id="ARBA00018067"/>
    </source>
</evidence>
<evidence type="ECO:0000256" key="4">
    <source>
        <dbReference type="ARBA" id="ARBA00022448"/>
    </source>
</evidence>
<keyword evidence="5" id="KW-0963">Cytoplasm</keyword>
<keyword evidence="4" id="KW-0813">Transport</keyword>
<dbReference type="RefSeq" id="XP_044567335.1">
    <property type="nucleotide sequence ID" value="XM_044701973.1"/>
</dbReference>
<evidence type="ECO:0000256" key="8">
    <source>
        <dbReference type="ARBA" id="ARBA00023006"/>
    </source>
</evidence>
<evidence type="ECO:0000256" key="1">
    <source>
        <dbReference type="ARBA" id="ARBA00004496"/>
    </source>
</evidence>
<comment type="subcellular location">
    <subcellularLocation>
        <location evidence="1">Cytoplasm</location>
    </subcellularLocation>
</comment>
<dbReference type="GeneID" id="68118767"/>
<dbReference type="GO" id="GO:0044804">
    <property type="term" value="P:nucleophagy"/>
    <property type="evidence" value="ECO:0007669"/>
    <property type="project" value="TreeGrafter"/>
</dbReference>
<keyword evidence="10" id="KW-1185">Reference proteome</keyword>
<sequence length="313" mass="35651">MAPAQQSSSTSNNNTGKGSTSFRAFSLFKNFAEYFIDVPKESHFYERGVLTPEEFEKAGDLLVSKCPTWSWSAGEPSKRKDFLPAEKQFLITRNVPCLRRCSELIEMAKDEEPVEDGEWIATHVNQTKEKEEIGEIESGSALAQNDLVVHTADDEEDDDEEAIDINNYSDSELEDTIKDKGALEANSGDDILKTRTYDLSITYDKYYQTPRVWLFGYDERGAKLETEKILEDIHADYGNKTVTIEQHPHLNTQWASIHPCRHAEVMKKMVDRLSGGGDGDKQFVRVDLYLFLFLKFISSVIPTIEYDFTTQVD</sequence>
<dbReference type="GO" id="GO:0000045">
    <property type="term" value="P:autophagosome assembly"/>
    <property type="evidence" value="ECO:0007669"/>
    <property type="project" value="TreeGrafter"/>
</dbReference>
<dbReference type="FunFam" id="3.30.1460.50:FF:000007">
    <property type="entry name" value="Autophagy-related protein 3"/>
    <property type="match status" value="1"/>
</dbReference>
<proteinExistence type="inferred from homology"/>
<dbReference type="GO" id="GO:0061723">
    <property type="term" value="P:glycophagy"/>
    <property type="evidence" value="ECO:0007669"/>
    <property type="project" value="TreeGrafter"/>
</dbReference>
<reference evidence="9 10" key="1">
    <citation type="journal article" date="2019" name="Sci. Rep.">
        <title>Nanopore sequencing improves the draft genome of the human pathogenic amoeba Naegleria fowleri.</title>
        <authorList>
            <person name="Liechti N."/>
            <person name="Schurch N."/>
            <person name="Bruggmann R."/>
            <person name="Wittwer M."/>
        </authorList>
    </citation>
    <scope>NUCLEOTIDE SEQUENCE [LARGE SCALE GENOMIC DNA]</scope>
    <source>
        <strain evidence="9 10">ATCC 30894</strain>
    </source>
</reference>
<dbReference type="OMA" id="HCPTWSW"/>
<dbReference type="GO" id="GO:0019776">
    <property type="term" value="F:Atg8-family ligase activity"/>
    <property type="evidence" value="ECO:0007669"/>
    <property type="project" value="TreeGrafter"/>
</dbReference>
<dbReference type="PANTHER" id="PTHR12866:SF2">
    <property type="entry name" value="UBIQUITIN-LIKE-CONJUGATING ENZYME ATG3"/>
    <property type="match status" value="1"/>
</dbReference>